<dbReference type="Pfam" id="PF02517">
    <property type="entry name" value="Rce1-like"/>
    <property type="match status" value="1"/>
</dbReference>
<keyword evidence="1" id="KW-0812">Transmembrane</keyword>
<feature type="transmembrane region" description="Helical" evidence="1">
    <location>
        <begin position="145"/>
        <end position="161"/>
    </location>
</feature>
<keyword evidence="1" id="KW-1133">Transmembrane helix</keyword>
<reference evidence="3 4" key="1">
    <citation type="submission" date="2017-04" db="EMBL/GenBank/DDBJ databases">
        <authorList>
            <person name="Varghese N."/>
            <person name="Submissions S."/>
        </authorList>
    </citation>
    <scope>NUCLEOTIDE SEQUENCE [LARGE SCALE GENOMIC DNA]</scope>
    <source>
        <strain evidence="3 4">VKM Ac-1784</strain>
    </source>
</reference>
<name>A0ABY1R8S3_9MICO</name>
<feature type="transmembrane region" description="Helical" evidence="1">
    <location>
        <begin position="107"/>
        <end position="124"/>
    </location>
</feature>
<feature type="transmembrane region" description="Helical" evidence="1">
    <location>
        <begin position="220"/>
        <end position="243"/>
    </location>
</feature>
<dbReference type="RefSeq" id="WP_242664241.1">
    <property type="nucleotide sequence ID" value="NZ_FXWJ01000001.1"/>
</dbReference>
<protein>
    <recommendedName>
        <fullName evidence="2">CAAX prenyl protease 2/Lysostaphin resistance protein A-like domain-containing protein</fullName>
    </recommendedName>
</protein>
<gene>
    <name evidence="3" type="ORF">SAMN06295909_0683</name>
</gene>
<dbReference type="EMBL" id="FXWJ01000001">
    <property type="protein sequence ID" value="SMQ62069.1"/>
    <property type="molecule type" value="Genomic_DNA"/>
</dbReference>
<feature type="transmembrane region" description="Helical" evidence="1">
    <location>
        <begin position="167"/>
        <end position="188"/>
    </location>
</feature>
<feature type="domain" description="CAAX prenyl protease 2/Lysostaphin resistance protein A-like" evidence="2">
    <location>
        <begin position="111"/>
        <end position="207"/>
    </location>
</feature>
<accession>A0ABY1R8S3</accession>
<evidence type="ECO:0000256" key="1">
    <source>
        <dbReference type="SAM" id="Phobius"/>
    </source>
</evidence>
<organism evidence="3 4">
    <name type="scientific">Plantibacter elymi</name>
    <name type="common">nom. nud.</name>
    <dbReference type="NCBI Taxonomy" id="199708"/>
    <lineage>
        <taxon>Bacteria</taxon>
        <taxon>Bacillati</taxon>
        <taxon>Actinomycetota</taxon>
        <taxon>Actinomycetes</taxon>
        <taxon>Micrococcales</taxon>
        <taxon>Microbacteriaceae</taxon>
        <taxon>Plantibacter</taxon>
    </lineage>
</organism>
<feature type="transmembrane region" description="Helical" evidence="1">
    <location>
        <begin position="82"/>
        <end position="101"/>
    </location>
</feature>
<feature type="transmembrane region" description="Helical" evidence="1">
    <location>
        <begin position="12"/>
        <end position="34"/>
    </location>
</feature>
<sequence length="258" mass="27909">MSIELKVRPRVWIGLAIYLGYIAVVFTVQLVSGVRYDELGASGSNLFFGAGLSLIIATVLLALTTTLLGWWRPALFDRHRSVRWPIIAPILMAVALVFNLISTDWGAFDGAFLAAALVILLVGFTEEITTRGLLLTGLRSRLSEGWVWFLTSFLFGAMHLLNATGQALGATIQQVVFAFIAGTVFYILRRVTGTLIWAMVLHGMWDFSTFALSHGTPGPLAGIGATINLIAGVFALIAVAFVIRGTDERTPVNEGGRP</sequence>
<keyword evidence="4" id="KW-1185">Reference proteome</keyword>
<evidence type="ECO:0000313" key="3">
    <source>
        <dbReference type="EMBL" id="SMQ62069.1"/>
    </source>
</evidence>
<keyword evidence="1" id="KW-0472">Membrane</keyword>
<evidence type="ECO:0000259" key="2">
    <source>
        <dbReference type="Pfam" id="PF02517"/>
    </source>
</evidence>
<comment type="caution">
    <text evidence="3">The sequence shown here is derived from an EMBL/GenBank/DDBJ whole genome shotgun (WGS) entry which is preliminary data.</text>
</comment>
<feature type="transmembrane region" description="Helical" evidence="1">
    <location>
        <begin position="195"/>
        <end position="214"/>
    </location>
</feature>
<feature type="transmembrane region" description="Helical" evidence="1">
    <location>
        <begin position="46"/>
        <end position="70"/>
    </location>
</feature>
<proteinExistence type="predicted"/>
<evidence type="ECO:0000313" key="4">
    <source>
        <dbReference type="Proteomes" id="UP000194464"/>
    </source>
</evidence>
<dbReference type="InterPro" id="IPR003675">
    <property type="entry name" value="Rce1/LyrA-like_dom"/>
</dbReference>
<dbReference type="Proteomes" id="UP000194464">
    <property type="component" value="Unassembled WGS sequence"/>
</dbReference>